<dbReference type="PROSITE" id="PS51671">
    <property type="entry name" value="ACT"/>
    <property type="match status" value="1"/>
</dbReference>
<sequence>MRKLVLSILARDGAGVLTRISGLFARRGYSILSISSGVAEQKGLSRLTVVAQGEPQILEQIGKQVKKLEDILEVDILEPEKSVLRELVMIKIKADHSKRQDVSSISDIFRAKVVDVAKDSMVLEATGDSVKIDGFIELLKEFEIMEIVRTGLSAIKRGCEYQN</sequence>
<keyword evidence="5 8" id="KW-0028">Amino-acid biosynthesis</keyword>
<evidence type="ECO:0000256" key="5">
    <source>
        <dbReference type="ARBA" id="ARBA00022605"/>
    </source>
</evidence>
<dbReference type="InterPro" id="IPR027271">
    <property type="entry name" value="Acetolactate_synth/TF_NikR_C"/>
</dbReference>
<name>B6G111_PEPHT</name>
<feature type="domain" description="ACT" evidence="9">
    <location>
        <begin position="5"/>
        <end position="79"/>
    </location>
</feature>
<comment type="similarity">
    <text evidence="3 8">Belongs to the acetolactate synthase small subunit family.</text>
</comment>
<evidence type="ECO:0000256" key="8">
    <source>
        <dbReference type="RuleBase" id="RU368092"/>
    </source>
</evidence>
<dbReference type="PANTHER" id="PTHR30239:SF0">
    <property type="entry name" value="ACETOLACTATE SYNTHASE SMALL SUBUNIT 1, CHLOROPLASTIC"/>
    <property type="match status" value="1"/>
</dbReference>
<dbReference type="GO" id="GO:0009099">
    <property type="term" value="P:L-valine biosynthetic process"/>
    <property type="evidence" value="ECO:0007669"/>
    <property type="project" value="UniProtKB-UniRule"/>
</dbReference>
<dbReference type="Pfam" id="PF22629">
    <property type="entry name" value="ACT_AHAS_ss"/>
    <property type="match status" value="1"/>
</dbReference>
<evidence type="ECO:0000256" key="1">
    <source>
        <dbReference type="ARBA" id="ARBA00004974"/>
    </source>
</evidence>
<evidence type="ECO:0000256" key="6">
    <source>
        <dbReference type="ARBA" id="ARBA00023304"/>
    </source>
</evidence>
<comment type="pathway">
    <text evidence="2 8">Amino-acid biosynthesis; L-valine biosynthesis; L-valine from pyruvate: step 1/4.</text>
</comment>
<dbReference type="GO" id="GO:0005829">
    <property type="term" value="C:cytosol"/>
    <property type="evidence" value="ECO:0007669"/>
    <property type="project" value="TreeGrafter"/>
</dbReference>
<evidence type="ECO:0000256" key="2">
    <source>
        <dbReference type="ARBA" id="ARBA00005025"/>
    </source>
</evidence>
<accession>B6G111</accession>
<reference evidence="10 11" key="2">
    <citation type="submission" date="2008-10" db="EMBL/GenBank/DDBJ databases">
        <title>Draft genome sequence of Clostridium hiranonis (DSM 13275).</title>
        <authorList>
            <person name="Sudarsanam P."/>
            <person name="Ley R."/>
            <person name="Guruge J."/>
            <person name="Turnbaugh P.J."/>
            <person name="Mahowald M."/>
            <person name="Liep D."/>
            <person name="Gordon J."/>
        </authorList>
    </citation>
    <scope>NUCLEOTIDE SEQUENCE [LARGE SCALE GENOMIC DNA]</scope>
    <source>
        <strain evidence="10 11">DSM 13275</strain>
    </source>
</reference>
<dbReference type="OrthoDB" id="9787365at2"/>
<dbReference type="STRING" id="500633.CLOHIR_01817"/>
<dbReference type="CDD" id="cd04878">
    <property type="entry name" value="ACT_AHAS"/>
    <property type="match status" value="1"/>
</dbReference>
<proteinExistence type="inferred from homology"/>
<comment type="caution">
    <text evidence="10">The sequence shown here is derived from an EMBL/GenBank/DDBJ whole genome shotgun (WGS) entry which is preliminary data.</text>
</comment>
<keyword evidence="11" id="KW-1185">Reference proteome</keyword>
<comment type="function">
    <text evidence="8">Catalyzes the conversion of 2 pyruvate molecules into acetolactate in the first common step of the biosynthetic pathway of the branched-amino acids such as leucine, isoleucine, and valine.</text>
</comment>
<dbReference type="PANTHER" id="PTHR30239">
    <property type="entry name" value="ACETOLACTATE SYNTHASE SMALL SUBUNIT"/>
    <property type="match status" value="1"/>
</dbReference>
<dbReference type="GO" id="GO:0003984">
    <property type="term" value="F:acetolactate synthase activity"/>
    <property type="evidence" value="ECO:0007669"/>
    <property type="project" value="UniProtKB-UniRule"/>
</dbReference>
<gene>
    <name evidence="10" type="primary">ilvN</name>
    <name evidence="10" type="ORF">CLOHIR_01817</name>
</gene>
<keyword evidence="8 10" id="KW-0808">Transferase</keyword>
<dbReference type="InterPro" id="IPR002912">
    <property type="entry name" value="ACT_dom"/>
</dbReference>
<dbReference type="UniPathway" id="UPA00047">
    <property type="reaction ID" value="UER00055"/>
</dbReference>
<dbReference type="Gene3D" id="3.30.70.1150">
    <property type="entry name" value="ACT-like. Chain A, domain 2"/>
    <property type="match status" value="1"/>
</dbReference>
<evidence type="ECO:0000313" key="11">
    <source>
        <dbReference type="Proteomes" id="UP000003178"/>
    </source>
</evidence>
<dbReference type="Gene3D" id="3.30.70.260">
    <property type="match status" value="1"/>
</dbReference>
<dbReference type="UniPathway" id="UPA00049">
    <property type="reaction ID" value="UER00059"/>
</dbReference>
<keyword evidence="6 8" id="KW-0100">Branched-chain amino acid biosynthesis</keyword>
<dbReference type="eggNOG" id="COG0440">
    <property type="taxonomic scope" value="Bacteria"/>
</dbReference>
<dbReference type="InterPro" id="IPR019455">
    <property type="entry name" value="Acetolactate_synth_ssu_C"/>
</dbReference>
<dbReference type="HOGENOM" id="CLU_055003_1_3_9"/>
<dbReference type="Pfam" id="PF10369">
    <property type="entry name" value="ALS_ss_C"/>
    <property type="match status" value="1"/>
</dbReference>
<dbReference type="SUPFAM" id="SSF55021">
    <property type="entry name" value="ACT-like"/>
    <property type="match status" value="2"/>
</dbReference>
<dbReference type="EC" id="2.2.1.6" evidence="8"/>
<dbReference type="AlphaFoldDB" id="B6G111"/>
<dbReference type="Proteomes" id="UP000003178">
    <property type="component" value="Unassembled WGS sequence"/>
</dbReference>
<protein>
    <recommendedName>
        <fullName evidence="8">Acetolactate synthase small subunit</fullName>
        <shortName evidence="8">AHAS</shortName>
        <shortName evidence="8">ALS</shortName>
        <ecNumber evidence="8">2.2.1.6</ecNumber>
    </recommendedName>
    <alternativeName>
        <fullName evidence="8">Acetohydroxy-acid synthase small subunit</fullName>
    </alternativeName>
</protein>
<dbReference type="InterPro" id="IPR054480">
    <property type="entry name" value="AHAS_small-like_ACT"/>
</dbReference>
<dbReference type="EMBL" id="ABWP01000070">
    <property type="protein sequence ID" value="EEA84586.1"/>
    <property type="molecule type" value="Genomic_DNA"/>
</dbReference>
<dbReference type="NCBIfam" id="NF008864">
    <property type="entry name" value="PRK11895.1"/>
    <property type="match status" value="1"/>
</dbReference>
<evidence type="ECO:0000313" key="10">
    <source>
        <dbReference type="EMBL" id="EEA84586.1"/>
    </source>
</evidence>
<dbReference type="FunFam" id="3.30.70.1150:FF:000001">
    <property type="entry name" value="Acetolactate synthase small subunit"/>
    <property type="match status" value="1"/>
</dbReference>
<evidence type="ECO:0000256" key="4">
    <source>
        <dbReference type="ARBA" id="ARBA00011744"/>
    </source>
</evidence>
<dbReference type="GO" id="GO:0009097">
    <property type="term" value="P:isoleucine biosynthetic process"/>
    <property type="evidence" value="ECO:0007669"/>
    <property type="project" value="UniProtKB-UniRule"/>
</dbReference>
<organism evidence="10 11">
    <name type="scientific">Peptacetobacter hiranonis (strain DSM 13275 / JCM 10541 / KCTC 15199 / TO-931)</name>
    <name type="common">Clostridium hiranonis</name>
    <dbReference type="NCBI Taxonomy" id="500633"/>
    <lineage>
        <taxon>Bacteria</taxon>
        <taxon>Bacillati</taxon>
        <taxon>Bacillota</taxon>
        <taxon>Clostridia</taxon>
        <taxon>Peptostreptococcales</taxon>
        <taxon>Peptostreptococcaceae</taxon>
        <taxon>Peptacetobacter</taxon>
    </lineage>
</organism>
<dbReference type="GO" id="GO:1990610">
    <property type="term" value="F:acetolactate synthase regulator activity"/>
    <property type="evidence" value="ECO:0007669"/>
    <property type="project" value="UniProtKB-UniRule"/>
</dbReference>
<evidence type="ECO:0000256" key="7">
    <source>
        <dbReference type="ARBA" id="ARBA00048670"/>
    </source>
</evidence>
<dbReference type="InterPro" id="IPR004789">
    <property type="entry name" value="Acetalactate_synth_ssu"/>
</dbReference>
<dbReference type="InterPro" id="IPR039557">
    <property type="entry name" value="AHAS_ACT"/>
</dbReference>
<comment type="pathway">
    <text evidence="1 8">Amino-acid biosynthesis; L-isoleucine biosynthesis; L-isoleucine from 2-oxobutanoate: step 1/4.</text>
</comment>
<reference evidence="10 11" key="1">
    <citation type="submission" date="2008-09" db="EMBL/GenBank/DDBJ databases">
        <authorList>
            <person name="Fulton L."/>
            <person name="Clifton S."/>
            <person name="Fulton B."/>
            <person name="Xu J."/>
            <person name="Minx P."/>
            <person name="Pepin K.H."/>
            <person name="Johnson M."/>
            <person name="Thiruvilangam P."/>
            <person name="Bhonagiri V."/>
            <person name="Nash W.E."/>
            <person name="Mardis E.R."/>
            <person name="Wilson R.K."/>
        </authorList>
    </citation>
    <scope>NUCLEOTIDE SEQUENCE [LARGE SCALE GENOMIC DNA]</scope>
    <source>
        <strain evidence="10 11">DSM 13275</strain>
    </source>
</reference>
<comment type="catalytic activity">
    <reaction evidence="7 8">
        <text>2 pyruvate + H(+) = (2S)-2-acetolactate + CO2</text>
        <dbReference type="Rhea" id="RHEA:25249"/>
        <dbReference type="ChEBI" id="CHEBI:15361"/>
        <dbReference type="ChEBI" id="CHEBI:15378"/>
        <dbReference type="ChEBI" id="CHEBI:16526"/>
        <dbReference type="ChEBI" id="CHEBI:58476"/>
        <dbReference type="EC" id="2.2.1.6"/>
    </reaction>
</comment>
<evidence type="ECO:0000259" key="9">
    <source>
        <dbReference type="PROSITE" id="PS51671"/>
    </source>
</evidence>
<dbReference type="NCBIfam" id="TIGR00119">
    <property type="entry name" value="acolac_sm"/>
    <property type="match status" value="1"/>
</dbReference>
<evidence type="ECO:0000256" key="3">
    <source>
        <dbReference type="ARBA" id="ARBA00006341"/>
    </source>
</evidence>
<dbReference type="RefSeq" id="WP_006440679.1">
    <property type="nucleotide sequence ID" value="NZ_DS995358.1"/>
</dbReference>
<comment type="subunit">
    <text evidence="4 8">Dimer of large and small chains.</text>
</comment>
<dbReference type="InterPro" id="IPR045865">
    <property type="entry name" value="ACT-like_dom_sf"/>
</dbReference>